<evidence type="ECO:0000313" key="2">
    <source>
        <dbReference type="Proteomes" id="UP000621799"/>
    </source>
</evidence>
<dbReference type="Proteomes" id="UP000621799">
    <property type="component" value="Unassembled WGS sequence"/>
</dbReference>
<proteinExistence type="predicted"/>
<accession>A0A928VZL4</accession>
<gene>
    <name evidence="1" type="ORF">IQ235_07220</name>
</gene>
<organism evidence="1 2">
    <name type="scientific">Zarconia navalis LEGE 11467</name>
    <dbReference type="NCBI Taxonomy" id="1828826"/>
    <lineage>
        <taxon>Bacteria</taxon>
        <taxon>Bacillati</taxon>
        <taxon>Cyanobacteriota</taxon>
        <taxon>Cyanophyceae</taxon>
        <taxon>Oscillatoriophycideae</taxon>
        <taxon>Oscillatoriales</taxon>
        <taxon>Oscillatoriales incertae sedis</taxon>
        <taxon>Zarconia</taxon>
        <taxon>Zarconia navalis</taxon>
    </lineage>
</organism>
<sequence length="244" mass="27251">MMKPLGGKMKPSNYLNLEIFQKLRSFGLMRTTMVGIAFLSILLRNIPDATAQYRPGDPSFFEDGEEQFNREIERLNEDRENDPDLLTIDDSTSGWRQITSHNGRFAVAMPGTPTVTPNPEILVTPAADLELLGVTLQQEEESFLVAYGDYPDAVNVRESELLAQVRDALVSGFGAELTGDRQLSDRSGPGREIRLSTPDAETTFRVYLIDRRLYLLGVEQTVPISEDLDLAQFFESFVPGAISE</sequence>
<dbReference type="EMBL" id="JADEXN010000097">
    <property type="protein sequence ID" value="MBE9040575.1"/>
    <property type="molecule type" value="Genomic_DNA"/>
</dbReference>
<reference evidence="1" key="1">
    <citation type="submission" date="2020-10" db="EMBL/GenBank/DDBJ databases">
        <authorList>
            <person name="Castelo-Branco R."/>
            <person name="Eusebio N."/>
            <person name="Adriana R."/>
            <person name="Vieira A."/>
            <person name="Brugerolle De Fraissinette N."/>
            <person name="Rezende De Castro R."/>
            <person name="Schneider M.P."/>
            <person name="Vasconcelos V."/>
            <person name="Leao P.N."/>
        </authorList>
    </citation>
    <scope>NUCLEOTIDE SEQUENCE</scope>
    <source>
        <strain evidence="1">LEGE 11467</strain>
    </source>
</reference>
<dbReference type="AlphaFoldDB" id="A0A928VZL4"/>
<protein>
    <submittedName>
        <fullName evidence="1">Uncharacterized protein</fullName>
    </submittedName>
</protein>
<comment type="caution">
    <text evidence="1">The sequence shown here is derived from an EMBL/GenBank/DDBJ whole genome shotgun (WGS) entry which is preliminary data.</text>
</comment>
<evidence type="ECO:0000313" key="1">
    <source>
        <dbReference type="EMBL" id="MBE9040575.1"/>
    </source>
</evidence>
<name>A0A928VZL4_9CYAN</name>
<keyword evidence="2" id="KW-1185">Reference proteome</keyword>